<proteinExistence type="predicted"/>
<sequence length="62" mass="6904">MGPQESEMANETVMCLLTDAEGTPLGSAMYIPHDAGPLQLTHFVNTFLNNVILQYLRIYYIG</sequence>
<reference evidence="1 2" key="1">
    <citation type="submission" date="2022-03" db="EMBL/GenBank/DDBJ databases">
        <authorList>
            <person name="Nunn A."/>
            <person name="Chopra R."/>
            <person name="Nunn A."/>
            <person name="Contreras Garrido A."/>
        </authorList>
    </citation>
    <scope>NUCLEOTIDE SEQUENCE [LARGE SCALE GENOMIC DNA]</scope>
</reference>
<accession>A0AAU9SVS1</accession>
<dbReference type="AlphaFoldDB" id="A0AAU9SVS1"/>
<name>A0AAU9SVS1_THLAR</name>
<evidence type="ECO:0000313" key="1">
    <source>
        <dbReference type="EMBL" id="CAH2073846.1"/>
    </source>
</evidence>
<dbReference type="EMBL" id="OU466862">
    <property type="protein sequence ID" value="CAH2073846.1"/>
    <property type="molecule type" value="Genomic_DNA"/>
</dbReference>
<gene>
    <name evidence="1" type="ORF">TAV2_LOCUS20853</name>
</gene>
<protein>
    <submittedName>
        <fullName evidence="1">Uncharacterized protein</fullName>
    </submittedName>
</protein>
<keyword evidence="2" id="KW-1185">Reference proteome</keyword>
<organism evidence="1 2">
    <name type="scientific">Thlaspi arvense</name>
    <name type="common">Field penny-cress</name>
    <dbReference type="NCBI Taxonomy" id="13288"/>
    <lineage>
        <taxon>Eukaryota</taxon>
        <taxon>Viridiplantae</taxon>
        <taxon>Streptophyta</taxon>
        <taxon>Embryophyta</taxon>
        <taxon>Tracheophyta</taxon>
        <taxon>Spermatophyta</taxon>
        <taxon>Magnoliopsida</taxon>
        <taxon>eudicotyledons</taxon>
        <taxon>Gunneridae</taxon>
        <taxon>Pentapetalae</taxon>
        <taxon>rosids</taxon>
        <taxon>malvids</taxon>
        <taxon>Brassicales</taxon>
        <taxon>Brassicaceae</taxon>
        <taxon>Thlaspideae</taxon>
        <taxon>Thlaspi</taxon>
    </lineage>
</organism>
<dbReference type="Proteomes" id="UP000836841">
    <property type="component" value="Chromosome 6"/>
</dbReference>
<evidence type="ECO:0000313" key="2">
    <source>
        <dbReference type="Proteomes" id="UP000836841"/>
    </source>
</evidence>